<name>A0A4Q8QH53_9FLAO</name>
<accession>A0A4Q8QH53</accession>
<evidence type="ECO:0000256" key="1">
    <source>
        <dbReference type="SAM" id="MobiDB-lite"/>
    </source>
</evidence>
<dbReference type="EMBL" id="SGIU01000001">
    <property type="protein sequence ID" value="TAI49841.1"/>
    <property type="molecule type" value="Genomic_DNA"/>
</dbReference>
<evidence type="ECO:0000313" key="2">
    <source>
        <dbReference type="EMBL" id="TAI49841.1"/>
    </source>
</evidence>
<dbReference type="Pfam" id="PF20113">
    <property type="entry name" value="DUF6503"/>
    <property type="match status" value="1"/>
</dbReference>
<dbReference type="AlphaFoldDB" id="A0A4Q8QH53"/>
<gene>
    <name evidence="2" type="ORF">EW142_05570</name>
</gene>
<reference evidence="2 3" key="1">
    <citation type="submission" date="2019-02" db="EMBL/GenBank/DDBJ databases">
        <title>Draft genome sequence of Muricauda sp. 176CP4-71.</title>
        <authorList>
            <person name="Park J.-S."/>
        </authorList>
    </citation>
    <scope>NUCLEOTIDE SEQUENCE [LARGE SCALE GENOMIC DNA]</scope>
    <source>
        <strain evidence="2 3">176CP4-71</strain>
    </source>
</reference>
<dbReference type="InterPro" id="IPR045444">
    <property type="entry name" value="DUF6503"/>
</dbReference>
<keyword evidence="3" id="KW-1185">Reference proteome</keyword>
<organism evidence="2 3">
    <name type="scientific">Flagellimonas allohymeniacidonis</name>
    <dbReference type="NCBI Taxonomy" id="2517819"/>
    <lineage>
        <taxon>Bacteria</taxon>
        <taxon>Pseudomonadati</taxon>
        <taxon>Bacteroidota</taxon>
        <taxon>Flavobacteriia</taxon>
        <taxon>Flavobacteriales</taxon>
        <taxon>Flavobacteriaceae</taxon>
        <taxon>Flagellimonas</taxon>
    </lineage>
</organism>
<sequence>MIGLLGLGCKGDSKKDSSVERTEASKEELSKAEKLVNEAISSAGGMGNWSAKKTMSYIKNIQSFDSTGTLLRTVAQIHKYQLKPSFKAYMSWELDGNKHEIVNNGKQAWKLVNGEIQEDKVAVNSAWNSSFGSQYMVCMPFKLKAPGTLLKYEGIDTLSNNRIVHNLKVTYEKGAGSSGGMHTWHYFLNTDNYQFEANFLDHGKGYSYTDYDTFIEVDGIAVTKERKSYVSNENREPVYLRTVYSNSEIQFDIELPEELFKVKN</sequence>
<comment type="caution">
    <text evidence="2">The sequence shown here is derived from an EMBL/GenBank/DDBJ whole genome shotgun (WGS) entry which is preliminary data.</text>
</comment>
<dbReference type="OrthoDB" id="1420384at2"/>
<proteinExistence type="predicted"/>
<protein>
    <recommendedName>
        <fullName evidence="4">DUF4292 domain-containing protein</fullName>
    </recommendedName>
</protein>
<dbReference type="Proteomes" id="UP000291981">
    <property type="component" value="Unassembled WGS sequence"/>
</dbReference>
<feature type="region of interest" description="Disordered" evidence="1">
    <location>
        <begin position="1"/>
        <end position="26"/>
    </location>
</feature>
<evidence type="ECO:0008006" key="4">
    <source>
        <dbReference type="Google" id="ProtNLM"/>
    </source>
</evidence>
<evidence type="ECO:0000313" key="3">
    <source>
        <dbReference type="Proteomes" id="UP000291981"/>
    </source>
</evidence>
<feature type="compositionally biased region" description="Basic and acidic residues" evidence="1">
    <location>
        <begin position="11"/>
        <end position="26"/>
    </location>
</feature>